<dbReference type="EMBL" id="KL251048">
    <property type="protein sequence ID" value="KGB38622.1"/>
    <property type="molecule type" value="Genomic_DNA"/>
</dbReference>
<dbReference type="PROSITE" id="PS50020">
    <property type="entry name" value="WW_DOMAIN_2"/>
    <property type="match status" value="2"/>
</dbReference>
<feature type="compositionally biased region" description="Polar residues" evidence="5">
    <location>
        <begin position="282"/>
        <end position="304"/>
    </location>
</feature>
<evidence type="ECO:0000256" key="4">
    <source>
        <dbReference type="ARBA" id="ARBA00023242"/>
    </source>
</evidence>
<evidence type="ECO:0000256" key="5">
    <source>
        <dbReference type="SAM" id="MobiDB-lite"/>
    </source>
</evidence>
<feature type="compositionally biased region" description="Low complexity" evidence="5">
    <location>
        <begin position="60"/>
        <end position="71"/>
    </location>
</feature>
<evidence type="ECO:0000256" key="1">
    <source>
        <dbReference type="ARBA" id="ARBA00004123"/>
    </source>
</evidence>
<dbReference type="GO" id="GO:0005634">
    <property type="term" value="C:nucleus"/>
    <property type="evidence" value="ECO:0007669"/>
    <property type="project" value="UniProtKB-SubCell"/>
</dbReference>
<keyword evidence="6" id="KW-1133">Transmembrane helix</keyword>
<dbReference type="GO" id="GO:0005737">
    <property type="term" value="C:cytoplasm"/>
    <property type="evidence" value="ECO:0007669"/>
    <property type="project" value="UniProtKB-SubCell"/>
</dbReference>
<organism evidence="8">
    <name type="scientific">Schistosoma haematobium</name>
    <name type="common">Blood fluke</name>
    <dbReference type="NCBI Taxonomy" id="6185"/>
    <lineage>
        <taxon>Eukaryota</taxon>
        <taxon>Metazoa</taxon>
        <taxon>Spiralia</taxon>
        <taxon>Lophotrochozoa</taxon>
        <taxon>Platyhelminthes</taxon>
        <taxon>Trematoda</taxon>
        <taxon>Digenea</taxon>
        <taxon>Strigeidida</taxon>
        <taxon>Schistosomatoidea</taxon>
        <taxon>Schistosomatidae</taxon>
        <taxon>Schistosoma</taxon>
    </lineage>
</organism>
<keyword evidence="3" id="KW-0963">Cytoplasm</keyword>
<dbReference type="SMART" id="SM00456">
    <property type="entry name" value="WW"/>
    <property type="match status" value="2"/>
</dbReference>
<evidence type="ECO:0000256" key="3">
    <source>
        <dbReference type="ARBA" id="ARBA00022490"/>
    </source>
</evidence>
<dbReference type="PROSITE" id="PS01159">
    <property type="entry name" value="WW_DOMAIN_1"/>
    <property type="match status" value="2"/>
</dbReference>
<feature type="compositionally biased region" description="Polar residues" evidence="5">
    <location>
        <begin position="73"/>
        <end position="93"/>
    </location>
</feature>
<gene>
    <name evidence="8" type="ORF">MS3_07015</name>
</gene>
<feature type="compositionally biased region" description="Polar residues" evidence="5">
    <location>
        <begin position="48"/>
        <end position="59"/>
    </location>
</feature>
<dbReference type="GO" id="GO:0035329">
    <property type="term" value="P:hippo signaling"/>
    <property type="evidence" value="ECO:0007669"/>
    <property type="project" value="TreeGrafter"/>
</dbReference>
<keyword evidence="6" id="KW-0812">Transmembrane</keyword>
<accession>A0A094ZWC0</accession>
<evidence type="ECO:0000256" key="6">
    <source>
        <dbReference type="SAM" id="Phobius"/>
    </source>
</evidence>
<dbReference type="CDD" id="cd00201">
    <property type="entry name" value="WW"/>
    <property type="match status" value="2"/>
</dbReference>
<dbReference type="SUPFAM" id="SSF51045">
    <property type="entry name" value="WW domain"/>
    <property type="match status" value="2"/>
</dbReference>
<evidence type="ECO:0000259" key="7">
    <source>
        <dbReference type="PROSITE" id="PS50020"/>
    </source>
</evidence>
<dbReference type="PANTHER" id="PTHR17616">
    <property type="entry name" value="YES-ASSOCIATED PROTEIN YAP1 FAMILY MEMBER"/>
    <property type="match status" value="1"/>
</dbReference>
<dbReference type="Gene3D" id="2.20.70.10">
    <property type="match status" value="2"/>
</dbReference>
<sequence>MAKSFLLRPRSSRSRVRGNLHLYLAYLPSHLNPQITSLRQLPPLVELSSEQQRNSEGQLSSTPVSSSHRPSLPAQSSSPGIAELSNTINDDTDNRVQLSRNTSIESDTVSVTETVVGPMLSTSLDENSLPPGWDERVDQNGRTYYMDHVNKRTQWDRPSFQLPHGWEQRTDANGRVYYVDHQNHRTTWYHPLSEGSRSQTSPQHSTAASPVTFNDAIEPSSEAWYCLFFLQINHRVYHFPLIFANNSVEGELGIVNDEGDETESNFHVEFDPPICPTDENQENQSPDEQSVLNERITNSRSQLPTGVGVNGSGDGRSSRSNPRHTRRSLTISERLRAKGSSGITSSVAGVAARSNNNVQNGIDDVRAAQTMYLRRRQVSFEDTLSHLPVSLDATVIITFVSVFLLLLHI</sequence>
<comment type="subcellular location">
    <subcellularLocation>
        <location evidence="2">Cytoplasm</location>
    </subcellularLocation>
    <subcellularLocation>
        <location evidence="1">Nucleus</location>
    </subcellularLocation>
</comment>
<evidence type="ECO:0000313" key="8">
    <source>
        <dbReference type="EMBL" id="KGB38622.1"/>
    </source>
</evidence>
<dbReference type="AlphaFoldDB" id="A0A094ZWC0"/>
<dbReference type="GO" id="GO:0003713">
    <property type="term" value="F:transcription coactivator activity"/>
    <property type="evidence" value="ECO:0007669"/>
    <property type="project" value="TreeGrafter"/>
</dbReference>
<name>A0A094ZWC0_SCHHA</name>
<proteinExistence type="predicted"/>
<dbReference type="Pfam" id="PF00397">
    <property type="entry name" value="WW"/>
    <property type="match status" value="2"/>
</dbReference>
<dbReference type="STRING" id="6185.A0A094ZWC0"/>
<feature type="transmembrane region" description="Helical" evidence="6">
    <location>
        <begin position="387"/>
        <end position="407"/>
    </location>
</feature>
<keyword evidence="6" id="KW-0472">Membrane</keyword>
<keyword evidence="4" id="KW-0539">Nucleus</keyword>
<protein>
    <submittedName>
        <fullName evidence="8">E3 ubiquitin-protein ligase Itchy</fullName>
    </submittedName>
</protein>
<feature type="domain" description="WW" evidence="7">
    <location>
        <begin position="127"/>
        <end position="160"/>
    </location>
</feature>
<dbReference type="InterPro" id="IPR051583">
    <property type="entry name" value="YAP1"/>
</dbReference>
<reference evidence="8" key="1">
    <citation type="journal article" date="2012" name="Nat. Genet.">
        <title>Whole-genome sequence of Schistosoma haematobium.</title>
        <authorList>
            <person name="Young N.D."/>
            <person name="Jex A.R."/>
            <person name="Li B."/>
            <person name="Liu S."/>
            <person name="Yang L."/>
            <person name="Xiong Z."/>
            <person name="Li Y."/>
            <person name="Cantacessi C."/>
            <person name="Hall R.S."/>
            <person name="Xu X."/>
            <person name="Chen F."/>
            <person name="Wu X."/>
            <person name="Zerlotini A."/>
            <person name="Oliveira G."/>
            <person name="Hofmann A."/>
            <person name="Zhang G."/>
            <person name="Fang X."/>
            <person name="Kang Y."/>
            <person name="Campbell B.E."/>
            <person name="Loukas A."/>
            <person name="Ranganathan S."/>
            <person name="Rollinson D."/>
            <person name="Rinaldi G."/>
            <person name="Brindley P.J."/>
            <person name="Yang H."/>
            <person name="Wang J."/>
            <person name="Wang J."/>
            <person name="Gasser R.B."/>
        </authorList>
    </citation>
    <scope>NUCLEOTIDE SEQUENCE [LARGE SCALE GENOMIC DNA]</scope>
</reference>
<evidence type="ECO:0000256" key="2">
    <source>
        <dbReference type="ARBA" id="ARBA00004496"/>
    </source>
</evidence>
<feature type="region of interest" description="Disordered" evidence="5">
    <location>
        <begin position="263"/>
        <end position="329"/>
    </location>
</feature>
<dbReference type="InterPro" id="IPR001202">
    <property type="entry name" value="WW_dom"/>
</dbReference>
<dbReference type="PANTHER" id="PTHR17616:SF8">
    <property type="entry name" value="TRANSCRIPTIONAL COACTIVATOR YORKIE"/>
    <property type="match status" value="1"/>
</dbReference>
<dbReference type="GO" id="GO:0045944">
    <property type="term" value="P:positive regulation of transcription by RNA polymerase II"/>
    <property type="evidence" value="ECO:0007669"/>
    <property type="project" value="TreeGrafter"/>
</dbReference>
<feature type="domain" description="WW" evidence="7">
    <location>
        <begin position="160"/>
        <end position="193"/>
    </location>
</feature>
<dbReference type="InterPro" id="IPR036020">
    <property type="entry name" value="WW_dom_sf"/>
</dbReference>
<feature type="region of interest" description="Disordered" evidence="5">
    <location>
        <begin position="48"/>
        <end position="93"/>
    </location>
</feature>